<dbReference type="GO" id="GO:0005739">
    <property type="term" value="C:mitochondrion"/>
    <property type="evidence" value="ECO:0007669"/>
    <property type="project" value="TreeGrafter"/>
</dbReference>
<dbReference type="CDD" id="cd08646">
    <property type="entry name" value="FMT_core_Met-tRNA-FMT_N"/>
    <property type="match status" value="1"/>
</dbReference>
<keyword evidence="4" id="KW-0808">Transferase</keyword>
<dbReference type="InterPro" id="IPR041711">
    <property type="entry name" value="Met-tRNA-FMT_N"/>
</dbReference>
<evidence type="ECO:0000313" key="9">
    <source>
        <dbReference type="Proteomes" id="UP001438707"/>
    </source>
</evidence>
<dbReference type="InterPro" id="IPR036477">
    <property type="entry name" value="Formyl_transf_N_sf"/>
</dbReference>
<dbReference type="InterPro" id="IPR005793">
    <property type="entry name" value="Formyl_trans_C"/>
</dbReference>
<protein>
    <recommendedName>
        <fullName evidence="3">Methionyl-tRNA formyltransferase, mitochondrial</fullName>
        <ecNumber evidence="2">2.1.2.9</ecNumber>
    </recommendedName>
</protein>
<dbReference type="SUPFAM" id="SSF53328">
    <property type="entry name" value="Formyltransferase"/>
    <property type="match status" value="1"/>
</dbReference>
<organism evidence="8 9">
    <name type="scientific">Apatococcus lobatus</name>
    <dbReference type="NCBI Taxonomy" id="904363"/>
    <lineage>
        <taxon>Eukaryota</taxon>
        <taxon>Viridiplantae</taxon>
        <taxon>Chlorophyta</taxon>
        <taxon>core chlorophytes</taxon>
        <taxon>Trebouxiophyceae</taxon>
        <taxon>Chlorellales</taxon>
        <taxon>Chlorellaceae</taxon>
        <taxon>Apatococcus</taxon>
    </lineage>
</organism>
<comment type="caution">
    <text evidence="8">The sequence shown here is derived from an EMBL/GenBank/DDBJ whole genome shotgun (WGS) entry which is preliminary data.</text>
</comment>
<dbReference type="Proteomes" id="UP001438707">
    <property type="component" value="Unassembled WGS sequence"/>
</dbReference>
<dbReference type="Gene3D" id="3.10.25.10">
    <property type="entry name" value="Formyl transferase, C-terminal domain"/>
    <property type="match status" value="1"/>
</dbReference>
<proteinExistence type="inferred from homology"/>
<dbReference type="InterPro" id="IPR044135">
    <property type="entry name" value="Met-tRNA-FMT_C"/>
</dbReference>
<dbReference type="Gene3D" id="3.40.50.170">
    <property type="entry name" value="Formyl transferase, N-terminal domain"/>
    <property type="match status" value="1"/>
</dbReference>
<dbReference type="EMBL" id="JALJOS010000009">
    <property type="protein sequence ID" value="KAK9834637.1"/>
    <property type="molecule type" value="Genomic_DNA"/>
</dbReference>
<evidence type="ECO:0000313" key="8">
    <source>
        <dbReference type="EMBL" id="KAK9834637.1"/>
    </source>
</evidence>
<dbReference type="NCBIfam" id="TIGR00460">
    <property type="entry name" value="fmt"/>
    <property type="match status" value="1"/>
</dbReference>
<dbReference type="InterPro" id="IPR002376">
    <property type="entry name" value="Formyl_transf_N"/>
</dbReference>
<evidence type="ECO:0000259" key="7">
    <source>
        <dbReference type="Pfam" id="PF02911"/>
    </source>
</evidence>
<dbReference type="Pfam" id="PF02911">
    <property type="entry name" value="Formyl_trans_C"/>
    <property type="match status" value="1"/>
</dbReference>
<feature type="domain" description="Formyl transferase N-terminal" evidence="6">
    <location>
        <begin position="72"/>
        <end position="256"/>
    </location>
</feature>
<evidence type="ECO:0000256" key="2">
    <source>
        <dbReference type="ARBA" id="ARBA00012261"/>
    </source>
</evidence>
<dbReference type="CDD" id="cd08704">
    <property type="entry name" value="Met_tRNA_FMT_C"/>
    <property type="match status" value="1"/>
</dbReference>
<reference evidence="8 9" key="1">
    <citation type="journal article" date="2024" name="Nat. Commun.">
        <title>Phylogenomics reveals the evolutionary origins of lichenization in chlorophyte algae.</title>
        <authorList>
            <person name="Puginier C."/>
            <person name="Libourel C."/>
            <person name="Otte J."/>
            <person name="Skaloud P."/>
            <person name="Haon M."/>
            <person name="Grisel S."/>
            <person name="Petersen M."/>
            <person name="Berrin J.G."/>
            <person name="Delaux P.M."/>
            <person name="Dal Grande F."/>
            <person name="Keller J."/>
        </authorList>
    </citation>
    <scope>NUCLEOTIDE SEQUENCE [LARGE SCALE GENOMIC DNA]</scope>
    <source>
        <strain evidence="8 9">SAG 2145</strain>
    </source>
</reference>
<dbReference type="EC" id="2.1.2.9" evidence="2"/>
<dbReference type="GO" id="GO:0004479">
    <property type="term" value="F:methionyl-tRNA formyltransferase activity"/>
    <property type="evidence" value="ECO:0007669"/>
    <property type="project" value="UniProtKB-EC"/>
</dbReference>
<evidence type="ECO:0000259" key="6">
    <source>
        <dbReference type="Pfam" id="PF00551"/>
    </source>
</evidence>
<comment type="similarity">
    <text evidence="1">Belongs to the Fmt family.</text>
</comment>
<evidence type="ECO:0000256" key="3">
    <source>
        <dbReference type="ARBA" id="ARBA00014185"/>
    </source>
</evidence>
<name>A0AAW1RLH8_9CHLO</name>
<dbReference type="AlphaFoldDB" id="A0AAW1RLH8"/>
<evidence type="ECO:0000256" key="4">
    <source>
        <dbReference type="ARBA" id="ARBA00022679"/>
    </source>
</evidence>
<dbReference type="Pfam" id="PF00551">
    <property type="entry name" value="Formyl_trans_N"/>
    <property type="match status" value="1"/>
</dbReference>
<dbReference type="InterPro" id="IPR037022">
    <property type="entry name" value="Formyl_trans_C_sf"/>
</dbReference>
<sequence length="406" mass="43816">MLTARLHTCCVRLPKHPGRLFTRVSGKKWSSSGHAHRQLWCPPARGFTFRYGTALQRSFCSSATAASPRSVVFLGSPEVAAEVLKHLTSYAKSEENCSYEISAVVTQPWAARGRSRKPKPSFVEEAAVQCGIPDERIFCPASAKDAGFLESLAALKPDLCVTAAYGNILPQAFLDIPTFGTLNIHPSLLPKFRGAAPVQRALQEGAEESGVSLAFTVRTMDAGPIVAQEVVNMSRYQDADEALQSLFQIGAQMLVQHMPRIWSGAAAAEARPQDESQATSAPKLRKEDAVLDFTKAAHALANQIRAFSSWPGSRASFTTREPDDAASEPFDLKITRAAVYQGSTQSISLSGQPGCICRTPAKEILVRCGEASVLQLLTVQPASRRPMPASAYLNGLSATAQLVWSQ</sequence>
<keyword evidence="9" id="KW-1185">Reference proteome</keyword>
<dbReference type="PANTHER" id="PTHR11138">
    <property type="entry name" value="METHIONYL-TRNA FORMYLTRANSFERASE"/>
    <property type="match status" value="1"/>
</dbReference>
<dbReference type="PANTHER" id="PTHR11138:SF5">
    <property type="entry name" value="METHIONYL-TRNA FORMYLTRANSFERASE, MITOCHONDRIAL"/>
    <property type="match status" value="1"/>
</dbReference>
<keyword evidence="5" id="KW-0648">Protein biosynthesis</keyword>
<accession>A0AAW1RLH8</accession>
<dbReference type="InterPro" id="IPR011034">
    <property type="entry name" value="Formyl_transferase-like_C_sf"/>
</dbReference>
<feature type="domain" description="Formyl transferase C-terminal" evidence="7">
    <location>
        <begin position="283"/>
        <end position="396"/>
    </location>
</feature>
<evidence type="ECO:0000256" key="5">
    <source>
        <dbReference type="ARBA" id="ARBA00022917"/>
    </source>
</evidence>
<gene>
    <name evidence="8" type="ORF">WJX74_006447</name>
</gene>
<dbReference type="HAMAP" id="MF_00182">
    <property type="entry name" value="Formyl_trans"/>
    <property type="match status" value="1"/>
</dbReference>
<dbReference type="InterPro" id="IPR005794">
    <property type="entry name" value="Fmt"/>
</dbReference>
<evidence type="ECO:0000256" key="1">
    <source>
        <dbReference type="ARBA" id="ARBA00010699"/>
    </source>
</evidence>
<dbReference type="SUPFAM" id="SSF50486">
    <property type="entry name" value="FMT C-terminal domain-like"/>
    <property type="match status" value="1"/>
</dbReference>